<accession>A0A401ZCU0</accession>
<protein>
    <recommendedName>
        <fullName evidence="1">Restriction endonuclease type II-like domain-containing protein</fullName>
    </recommendedName>
</protein>
<dbReference type="EMBL" id="BIFQ01000001">
    <property type="protein sequence ID" value="GCE04710.1"/>
    <property type="molecule type" value="Genomic_DNA"/>
</dbReference>
<dbReference type="PANTHER" id="PTHR38590:SF1">
    <property type="entry name" value="BLL0828 PROTEIN"/>
    <property type="match status" value="1"/>
</dbReference>
<dbReference type="AlphaFoldDB" id="A0A401ZCU0"/>
<sequence>MSNSPFAPKTSYVEYRFLEFWSKQGIPYQLHHQYEIPHHSGRFSYYADFAHIESRTIIEIDGAAYHTSPEQIERDQRRQEYLESLGWTVIRFTAKQVYSDPVRTVLRAARAIERNAYALGAS</sequence>
<feature type="domain" description="Restriction endonuclease type II-like" evidence="1">
    <location>
        <begin position="33"/>
        <end position="110"/>
    </location>
</feature>
<comment type="caution">
    <text evidence="2">The sequence shown here is derived from an EMBL/GenBank/DDBJ whole genome shotgun (WGS) entry which is preliminary data.</text>
</comment>
<evidence type="ECO:0000313" key="2">
    <source>
        <dbReference type="EMBL" id="GCE04710.1"/>
    </source>
</evidence>
<dbReference type="Gene3D" id="3.40.960.10">
    <property type="entry name" value="VSR Endonuclease"/>
    <property type="match status" value="1"/>
</dbReference>
<dbReference type="PANTHER" id="PTHR38590">
    <property type="entry name" value="BLL0828 PROTEIN"/>
    <property type="match status" value="1"/>
</dbReference>
<reference evidence="3" key="1">
    <citation type="submission" date="2018-12" db="EMBL/GenBank/DDBJ databases">
        <title>Tengunoibacter tsumagoiensis gen. nov., sp. nov., Dictyobacter kobayashii sp. nov., D. alpinus sp. nov., and D. joshuensis sp. nov. and description of Dictyobacteraceae fam. nov. within the order Ktedonobacterales isolated from Tengu-no-mugimeshi.</title>
        <authorList>
            <person name="Wang C.M."/>
            <person name="Zheng Y."/>
            <person name="Sakai Y."/>
            <person name="Toyoda A."/>
            <person name="Minakuchi Y."/>
            <person name="Abe K."/>
            <person name="Yokota A."/>
            <person name="Yabe S."/>
        </authorList>
    </citation>
    <scope>NUCLEOTIDE SEQUENCE [LARGE SCALE GENOMIC DNA]</scope>
    <source>
        <strain evidence="3">S-27</strain>
    </source>
</reference>
<proteinExistence type="predicted"/>
<evidence type="ECO:0000259" key="1">
    <source>
        <dbReference type="Pfam" id="PF18741"/>
    </source>
</evidence>
<dbReference type="SUPFAM" id="SSF52980">
    <property type="entry name" value="Restriction endonuclease-like"/>
    <property type="match status" value="1"/>
</dbReference>
<dbReference type="RefSeq" id="WP_126595832.1">
    <property type="nucleotide sequence ID" value="NZ_BIFQ01000001.1"/>
</dbReference>
<dbReference type="OrthoDB" id="9757917at2"/>
<dbReference type="InterPro" id="IPR011335">
    <property type="entry name" value="Restrct_endonuc-II-like"/>
</dbReference>
<name>A0A401ZCU0_9CHLR</name>
<evidence type="ECO:0000313" key="3">
    <source>
        <dbReference type="Proteomes" id="UP000287224"/>
    </source>
</evidence>
<keyword evidence="3" id="KW-1185">Reference proteome</keyword>
<dbReference type="InterPro" id="IPR049468">
    <property type="entry name" value="Restrct_endonuc-II-like_dom"/>
</dbReference>
<organism evidence="2 3">
    <name type="scientific">Dictyobacter aurantiacus</name>
    <dbReference type="NCBI Taxonomy" id="1936993"/>
    <lineage>
        <taxon>Bacteria</taxon>
        <taxon>Bacillati</taxon>
        <taxon>Chloroflexota</taxon>
        <taxon>Ktedonobacteria</taxon>
        <taxon>Ktedonobacterales</taxon>
        <taxon>Dictyobacteraceae</taxon>
        <taxon>Dictyobacter</taxon>
    </lineage>
</organism>
<dbReference type="Proteomes" id="UP000287224">
    <property type="component" value="Unassembled WGS sequence"/>
</dbReference>
<dbReference type="InterPro" id="IPR047216">
    <property type="entry name" value="Endonuclease_DUF559_bact"/>
</dbReference>
<gene>
    <name evidence="2" type="ORF">KDAU_20390</name>
</gene>
<dbReference type="Pfam" id="PF18741">
    <property type="entry name" value="MTES_1575"/>
    <property type="match status" value="1"/>
</dbReference>